<dbReference type="InterPro" id="IPR041412">
    <property type="entry name" value="Xrn1_helical"/>
</dbReference>
<dbReference type="Proteomes" id="UP000027222">
    <property type="component" value="Unassembled WGS sequence"/>
</dbReference>
<reference evidence="4" key="1">
    <citation type="journal article" date="2014" name="Proc. Natl. Acad. Sci. U.S.A.">
        <title>Extensive sampling of basidiomycete genomes demonstrates inadequacy of the white-rot/brown-rot paradigm for wood decay fungi.</title>
        <authorList>
            <person name="Riley R."/>
            <person name="Salamov A.A."/>
            <person name="Brown D.W."/>
            <person name="Nagy L.G."/>
            <person name="Floudas D."/>
            <person name="Held B.W."/>
            <person name="Levasseur A."/>
            <person name="Lombard V."/>
            <person name="Morin E."/>
            <person name="Otillar R."/>
            <person name="Lindquist E.A."/>
            <person name="Sun H."/>
            <person name="LaButti K.M."/>
            <person name="Schmutz J."/>
            <person name="Jabbour D."/>
            <person name="Luo H."/>
            <person name="Baker S.E."/>
            <person name="Pisabarro A.G."/>
            <person name="Walton J.D."/>
            <person name="Blanchette R.A."/>
            <person name="Henrissat B."/>
            <person name="Martin F."/>
            <person name="Cullen D."/>
            <person name="Hibbett D.S."/>
            <person name="Grigoriev I.V."/>
        </authorList>
    </citation>
    <scope>NUCLEOTIDE SEQUENCE [LARGE SCALE GENOMIC DNA]</scope>
    <source>
        <strain evidence="4">CBS 339.88</strain>
    </source>
</reference>
<dbReference type="EMBL" id="KL142368">
    <property type="protein sequence ID" value="KDR83428.1"/>
    <property type="molecule type" value="Genomic_DNA"/>
</dbReference>
<feature type="region of interest" description="Disordered" evidence="1">
    <location>
        <begin position="1"/>
        <end position="26"/>
    </location>
</feature>
<protein>
    <recommendedName>
        <fullName evidence="2">Xrn1 helical domain-containing protein</fullName>
    </recommendedName>
</protein>
<dbReference type="STRING" id="685588.A0A067TWQ9"/>
<feature type="non-terminal residue" evidence="3">
    <location>
        <position position="117"/>
    </location>
</feature>
<feature type="region of interest" description="Disordered" evidence="1">
    <location>
        <begin position="72"/>
        <end position="117"/>
    </location>
</feature>
<feature type="domain" description="Xrn1 helical" evidence="2">
    <location>
        <begin position="1"/>
        <end position="68"/>
    </location>
</feature>
<proteinExistence type="predicted"/>
<sequence>MSGSVLPNPDCIPGSTYYSPLSNDDLPDIKNDRSLSVLYFFPKQLTPHSSVILPGVKRPARVLSANDLEVTRYGGRGRGRGWDRGGNGGRGNGFDRNRNDPFQSRPNNYGQSYGNDR</sequence>
<evidence type="ECO:0000256" key="1">
    <source>
        <dbReference type="SAM" id="MobiDB-lite"/>
    </source>
</evidence>
<evidence type="ECO:0000259" key="2">
    <source>
        <dbReference type="Pfam" id="PF17846"/>
    </source>
</evidence>
<accession>A0A067TWQ9</accession>
<evidence type="ECO:0000313" key="3">
    <source>
        <dbReference type="EMBL" id="KDR83428.1"/>
    </source>
</evidence>
<keyword evidence="4" id="KW-1185">Reference proteome</keyword>
<dbReference type="HOGENOM" id="CLU_141391_0_0_1"/>
<dbReference type="AlphaFoldDB" id="A0A067TWQ9"/>
<evidence type="ECO:0000313" key="4">
    <source>
        <dbReference type="Proteomes" id="UP000027222"/>
    </source>
</evidence>
<dbReference type="Pfam" id="PF17846">
    <property type="entry name" value="XRN_M"/>
    <property type="match status" value="1"/>
</dbReference>
<name>A0A067TWQ9_GALM3</name>
<organism evidence="3 4">
    <name type="scientific">Galerina marginata (strain CBS 339.88)</name>
    <dbReference type="NCBI Taxonomy" id="685588"/>
    <lineage>
        <taxon>Eukaryota</taxon>
        <taxon>Fungi</taxon>
        <taxon>Dikarya</taxon>
        <taxon>Basidiomycota</taxon>
        <taxon>Agaricomycotina</taxon>
        <taxon>Agaricomycetes</taxon>
        <taxon>Agaricomycetidae</taxon>
        <taxon>Agaricales</taxon>
        <taxon>Agaricineae</taxon>
        <taxon>Strophariaceae</taxon>
        <taxon>Galerina</taxon>
    </lineage>
</organism>
<dbReference type="OrthoDB" id="372487at2759"/>
<feature type="compositionally biased region" description="Polar residues" evidence="1">
    <location>
        <begin position="101"/>
        <end position="117"/>
    </location>
</feature>
<gene>
    <name evidence="3" type="ORF">GALMADRAFT_23595</name>
</gene>